<sequence length="139" mass="14351">MSDNPALQGSLALIGRLLLAAMFILSGFGKLGDPSGTIGYIASAGLPLPPVAYAIALVVEIGAGILLVLGYQARWVALILAAFTLASAIGFHTDFADQNQMIHFMKNLAITGGFLQIAAFGAGAFSLDGRVGRANREMG</sequence>
<protein>
    <submittedName>
        <fullName evidence="7">LysR family transcriptional regulator</fullName>
    </submittedName>
</protein>
<dbReference type="PANTHER" id="PTHR33452:SF1">
    <property type="entry name" value="INNER MEMBRANE PROTEIN YPHA-RELATED"/>
    <property type="match status" value="1"/>
</dbReference>
<comment type="subcellular location">
    <subcellularLocation>
        <location evidence="1">Cell membrane</location>
        <topology evidence="1">Multi-pass membrane protein</topology>
    </subcellularLocation>
</comment>
<dbReference type="RefSeq" id="WP_018096122.1">
    <property type="nucleotide sequence ID" value="NZ_NJGD01000003.1"/>
</dbReference>
<organism evidence="7 8">
    <name type="scientific">Rhizobium meliloti</name>
    <name type="common">Ensifer meliloti</name>
    <name type="synonym">Sinorhizobium meliloti</name>
    <dbReference type="NCBI Taxonomy" id="382"/>
    <lineage>
        <taxon>Bacteria</taxon>
        <taxon>Pseudomonadati</taxon>
        <taxon>Pseudomonadota</taxon>
        <taxon>Alphaproteobacteria</taxon>
        <taxon>Hyphomicrobiales</taxon>
        <taxon>Rhizobiaceae</taxon>
        <taxon>Sinorhizobium/Ensifer group</taxon>
        <taxon>Sinorhizobium</taxon>
    </lineage>
</organism>
<keyword evidence="5" id="KW-1133">Transmembrane helix</keyword>
<accession>A0A2J0Z5K1</accession>
<evidence type="ECO:0000256" key="3">
    <source>
        <dbReference type="ARBA" id="ARBA00022475"/>
    </source>
</evidence>
<dbReference type="InterPro" id="IPR032808">
    <property type="entry name" value="DoxX"/>
</dbReference>
<evidence type="ECO:0000313" key="8">
    <source>
        <dbReference type="Proteomes" id="UP000231987"/>
    </source>
</evidence>
<dbReference type="InterPro" id="IPR051907">
    <property type="entry name" value="DoxX-like_oxidoreductase"/>
</dbReference>
<dbReference type="EMBL" id="NJGD01000003">
    <property type="protein sequence ID" value="PJR15792.1"/>
    <property type="molecule type" value="Genomic_DNA"/>
</dbReference>
<evidence type="ECO:0000256" key="5">
    <source>
        <dbReference type="ARBA" id="ARBA00022989"/>
    </source>
</evidence>
<dbReference type="Pfam" id="PF07681">
    <property type="entry name" value="DoxX"/>
    <property type="match status" value="1"/>
</dbReference>
<keyword evidence="3" id="KW-1003">Cell membrane</keyword>
<evidence type="ECO:0000256" key="4">
    <source>
        <dbReference type="ARBA" id="ARBA00022692"/>
    </source>
</evidence>
<keyword evidence="4" id="KW-0812">Transmembrane</keyword>
<evidence type="ECO:0000256" key="2">
    <source>
        <dbReference type="ARBA" id="ARBA00006679"/>
    </source>
</evidence>
<dbReference type="PANTHER" id="PTHR33452">
    <property type="entry name" value="OXIDOREDUCTASE CATD-RELATED"/>
    <property type="match status" value="1"/>
</dbReference>
<dbReference type="AlphaFoldDB" id="A0A2J0Z5K1"/>
<comment type="similarity">
    <text evidence="2">Belongs to the DoxX family.</text>
</comment>
<proteinExistence type="inferred from homology"/>
<evidence type="ECO:0000256" key="6">
    <source>
        <dbReference type="ARBA" id="ARBA00023136"/>
    </source>
</evidence>
<evidence type="ECO:0000313" key="7">
    <source>
        <dbReference type="EMBL" id="PJR15792.1"/>
    </source>
</evidence>
<gene>
    <name evidence="7" type="ORF">CEJ86_08805</name>
</gene>
<name>A0A2J0Z5K1_RHIML</name>
<keyword evidence="6" id="KW-0472">Membrane</keyword>
<evidence type="ECO:0000256" key="1">
    <source>
        <dbReference type="ARBA" id="ARBA00004651"/>
    </source>
</evidence>
<dbReference type="Proteomes" id="UP000231987">
    <property type="component" value="Unassembled WGS sequence"/>
</dbReference>
<reference evidence="7 8" key="1">
    <citation type="submission" date="2017-06" db="EMBL/GenBank/DDBJ databases">
        <title>Ensifer strains isolated from leguminous trees and herbs display diverse denitrification phenotypes with some acting as strong N2O sinks.</title>
        <authorList>
            <person name="Woliy K."/>
            <person name="Mania D."/>
            <person name="Bakken L.R."/>
            <person name="Frostegard A."/>
        </authorList>
    </citation>
    <scope>NUCLEOTIDE SEQUENCE [LARGE SCALE GENOMIC DNA]</scope>
    <source>
        <strain evidence="7 8">AC50a</strain>
    </source>
</reference>
<dbReference type="GO" id="GO:0005886">
    <property type="term" value="C:plasma membrane"/>
    <property type="evidence" value="ECO:0007669"/>
    <property type="project" value="UniProtKB-SubCell"/>
</dbReference>
<comment type="caution">
    <text evidence="7">The sequence shown here is derived from an EMBL/GenBank/DDBJ whole genome shotgun (WGS) entry which is preliminary data.</text>
</comment>